<reference evidence="8 9" key="1">
    <citation type="submission" date="2009-12" db="EMBL/GenBank/DDBJ databases">
        <title>The Genome Sequence of Anolis carolinensis (Green Anole Lizard).</title>
        <authorList>
            <consortium name="The Genome Sequencing Platform"/>
            <person name="Di Palma F."/>
            <person name="Alfoldi J."/>
            <person name="Heiman D."/>
            <person name="Young S."/>
            <person name="Grabherr M."/>
            <person name="Johnson J."/>
            <person name="Lander E.S."/>
            <person name="Lindblad-Toh K."/>
        </authorList>
    </citation>
    <scope>NUCLEOTIDE SEQUENCE [LARGE SCALE GENOMIC DNA]</scope>
    <source>
        <strain evidence="8 9">JBL SC #1</strain>
    </source>
</reference>
<dbReference type="PANTHER" id="PTHR11431">
    <property type="entry name" value="FERRITIN"/>
    <property type="match status" value="1"/>
</dbReference>
<sequence length="274" mass="31249">MAEPNPKRLKSGLPFCTIHRQQQARALGKLVKQNFPPVVEEGLCGLSSALLEGAYLFQMLGETFDHSDMALPNVSKFFLDQAKEEREAAEALIQYQHVRGGAYCTKVIQKPPNILINGVAPALEVAVLQWKTVAGYFEELYALCVKYADPHTASTIKKEFLRPKITRIKMAGDLLTNAHRLRSAQDGRGDLENYLIDRLQKELKIGSESETCCSFCVPVQKSIGDARERQLLQEEFLWQRNNVRLKHAGLYCFTSQPRWKGLREADRRQNHKWY</sequence>
<dbReference type="GO" id="GO:0006826">
    <property type="term" value="P:iron ion transport"/>
    <property type="evidence" value="ECO:0007669"/>
    <property type="project" value="InterPro"/>
</dbReference>
<evidence type="ECO:0000256" key="3">
    <source>
        <dbReference type="ARBA" id="ARBA00022723"/>
    </source>
</evidence>
<reference evidence="8" key="2">
    <citation type="submission" date="2025-08" db="UniProtKB">
        <authorList>
            <consortium name="Ensembl"/>
        </authorList>
    </citation>
    <scope>IDENTIFICATION</scope>
</reference>
<dbReference type="Gene3D" id="1.20.1260.10">
    <property type="match status" value="1"/>
</dbReference>
<keyword evidence="4 5" id="KW-0408">Iron</keyword>
<dbReference type="InterPro" id="IPR008331">
    <property type="entry name" value="Ferritin_DPS_dom"/>
</dbReference>
<evidence type="ECO:0000256" key="2">
    <source>
        <dbReference type="ARBA" id="ARBA00022434"/>
    </source>
</evidence>
<dbReference type="FunFam" id="1.20.1260.10:FF:000019">
    <property type="entry name" value="Ferritin"/>
    <property type="match status" value="1"/>
</dbReference>
<dbReference type="InParanoid" id="A0A803TN37"/>
<dbReference type="Pfam" id="PF00210">
    <property type="entry name" value="Ferritin"/>
    <property type="match status" value="1"/>
</dbReference>
<dbReference type="PANTHER" id="PTHR11431:SF23">
    <property type="entry name" value="FERRITIN"/>
    <property type="match status" value="1"/>
</dbReference>
<dbReference type="GO" id="GO:0006879">
    <property type="term" value="P:intracellular iron ion homeostasis"/>
    <property type="evidence" value="ECO:0007669"/>
    <property type="project" value="UniProtKB-KW"/>
</dbReference>
<dbReference type="FunCoup" id="A0A803TN37">
    <property type="interactions" value="1"/>
</dbReference>
<proteinExistence type="inferred from homology"/>
<evidence type="ECO:0000313" key="9">
    <source>
        <dbReference type="Proteomes" id="UP000001646"/>
    </source>
</evidence>
<dbReference type="Ensembl" id="ENSACAT00000036744.1">
    <property type="protein sequence ID" value="ENSACAP00000036627.1"/>
    <property type="gene ID" value="ENSACAG00000037486.1"/>
</dbReference>
<feature type="binding site" evidence="5">
    <location>
        <position position="85"/>
    </location>
    <ligand>
        <name>Fe cation</name>
        <dbReference type="ChEBI" id="CHEBI:24875"/>
        <label>1</label>
    </ligand>
</feature>
<evidence type="ECO:0000256" key="4">
    <source>
        <dbReference type="ARBA" id="ARBA00023004"/>
    </source>
</evidence>
<organism evidence="8 9">
    <name type="scientific">Anolis carolinensis</name>
    <name type="common">Green anole</name>
    <name type="synonym">American chameleon</name>
    <dbReference type="NCBI Taxonomy" id="28377"/>
    <lineage>
        <taxon>Eukaryota</taxon>
        <taxon>Metazoa</taxon>
        <taxon>Chordata</taxon>
        <taxon>Craniata</taxon>
        <taxon>Vertebrata</taxon>
        <taxon>Euteleostomi</taxon>
        <taxon>Lepidosauria</taxon>
        <taxon>Squamata</taxon>
        <taxon>Bifurcata</taxon>
        <taxon>Unidentata</taxon>
        <taxon>Episquamata</taxon>
        <taxon>Toxicofera</taxon>
        <taxon>Iguania</taxon>
        <taxon>Dactyloidae</taxon>
        <taxon>Anolis</taxon>
    </lineage>
</organism>
<evidence type="ECO:0000256" key="5">
    <source>
        <dbReference type="PIRSR" id="PIRSR601519-1"/>
    </source>
</evidence>
<dbReference type="InterPro" id="IPR001519">
    <property type="entry name" value="Ferritin"/>
</dbReference>
<dbReference type="RefSeq" id="XP_003214855.1">
    <property type="nucleotide sequence ID" value="XM_003214807.4"/>
</dbReference>
<dbReference type="GO" id="GO:0008199">
    <property type="term" value="F:ferric iron binding"/>
    <property type="evidence" value="ECO:0000318"/>
    <property type="project" value="GO_Central"/>
</dbReference>
<keyword evidence="2 6" id="KW-0409">Iron storage</keyword>
<reference evidence="8" key="3">
    <citation type="submission" date="2025-09" db="UniProtKB">
        <authorList>
            <consortium name="Ensembl"/>
        </authorList>
    </citation>
    <scope>IDENTIFICATION</scope>
</reference>
<dbReference type="GO" id="GO:0008198">
    <property type="term" value="F:ferrous iron binding"/>
    <property type="evidence" value="ECO:0000318"/>
    <property type="project" value="GO_Central"/>
</dbReference>
<keyword evidence="9" id="KW-1185">Reference proteome</keyword>
<dbReference type="InterPro" id="IPR009040">
    <property type="entry name" value="Ferritin-like_diiron"/>
</dbReference>
<keyword evidence="3 5" id="KW-0479">Metal-binding</keyword>
<dbReference type="GO" id="GO:0005737">
    <property type="term" value="C:cytoplasm"/>
    <property type="evidence" value="ECO:0000318"/>
    <property type="project" value="GO_Central"/>
</dbReference>
<dbReference type="AlphaFoldDB" id="A0A803TN37"/>
<dbReference type="SUPFAM" id="SSF47240">
    <property type="entry name" value="Ferritin-like"/>
    <property type="match status" value="1"/>
</dbReference>
<evidence type="ECO:0000259" key="7">
    <source>
        <dbReference type="PROSITE" id="PS50905"/>
    </source>
</evidence>
<comment type="function">
    <text evidence="6">Stores iron in a soluble, non-toxic, readily available form. Important for iron homeostasis. Iron is taken up in the ferrous form and deposited as ferric hydroxides after oxidation.</text>
</comment>
<evidence type="ECO:0000313" key="8">
    <source>
        <dbReference type="Ensembl" id="ENSACAP00000036627.1"/>
    </source>
</evidence>
<feature type="domain" description="Ferritin-like diiron" evidence="7">
    <location>
        <begin position="33"/>
        <end position="182"/>
    </location>
</feature>
<dbReference type="OrthoDB" id="186462at2759"/>
<gene>
    <name evidence="8" type="primary">LOC100558194</name>
</gene>
<dbReference type="KEGG" id="acs:100558194"/>
<dbReference type="InterPro" id="IPR012347">
    <property type="entry name" value="Ferritin-like"/>
</dbReference>
<evidence type="ECO:0000256" key="1">
    <source>
        <dbReference type="ARBA" id="ARBA00007513"/>
    </source>
</evidence>
<protein>
    <recommendedName>
        <fullName evidence="6">Ferritin</fullName>
    </recommendedName>
</protein>
<comment type="similarity">
    <text evidence="1 6">Belongs to the ferritin family.</text>
</comment>
<dbReference type="InterPro" id="IPR009078">
    <property type="entry name" value="Ferritin-like_SF"/>
</dbReference>
<dbReference type="GeneTree" id="ENSGT00920000149457"/>
<dbReference type="PROSITE" id="PS50905">
    <property type="entry name" value="FERRITIN_LIKE"/>
    <property type="match status" value="1"/>
</dbReference>
<evidence type="ECO:0000256" key="6">
    <source>
        <dbReference type="RuleBase" id="RU361145"/>
    </source>
</evidence>
<accession>A0A803TN37</accession>
<dbReference type="GeneID" id="100558194"/>
<name>A0A803TN37_ANOCA</name>
<dbReference type="Proteomes" id="UP000001646">
    <property type="component" value="Chromosome 1"/>
</dbReference>